<dbReference type="InterPro" id="IPR051400">
    <property type="entry name" value="HAD-like_hydrolase"/>
</dbReference>
<dbReference type="InterPro" id="IPR006439">
    <property type="entry name" value="HAD-SF_hydro_IA"/>
</dbReference>
<dbReference type="Proteomes" id="UP000603865">
    <property type="component" value="Unassembled WGS sequence"/>
</dbReference>
<dbReference type="RefSeq" id="WP_189089881.1">
    <property type="nucleotide sequence ID" value="NZ_BMQL01000009.1"/>
</dbReference>
<dbReference type="EMBL" id="BMQL01000009">
    <property type="protein sequence ID" value="GGR07198.1"/>
    <property type="molecule type" value="Genomic_DNA"/>
</dbReference>
<dbReference type="Gene3D" id="1.20.120.710">
    <property type="entry name" value="Haloacid dehalogenase hydrolase-like domain"/>
    <property type="match status" value="1"/>
</dbReference>
<dbReference type="NCBIfam" id="TIGR01509">
    <property type="entry name" value="HAD-SF-IA-v3"/>
    <property type="match status" value="1"/>
</dbReference>
<evidence type="ECO:0000256" key="2">
    <source>
        <dbReference type="ARBA" id="ARBA00022801"/>
    </source>
</evidence>
<dbReference type="GO" id="GO:0044281">
    <property type="term" value="P:small molecule metabolic process"/>
    <property type="evidence" value="ECO:0007669"/>
    <property type="project" value="UniProtKB-ARBA"/>
</dbReference>
<gene>
    <name evidence="4" type="ORF">GCM10008957_19810</name>
</gene>
<keyword evidence="5" id="KW-1185">Reference proteome</keyword>
<evidence type="ECO:0000256" key="3">
    <source>
        <dbReference type="ARBA" id="ARBA00022842"/>
    </source>
</evidence>
<comment type="caution">
    <text evidence="4">The sequence shown here is derived from an EMBL/GenBank/DDBJ whole genome shotgun (WGS) entry which is preliminary data.</text>
</comment>
<dbReference type="PANTHER" id="PTHR46470:SF4">
    <property type="entry name" value="5-AMINO-6-(5-PHOSPHO-D-RIBITYLAMINO)URACIL PHOSPHATASE YIGB"/>
    <property type="match status" value="1"/>
</dbReference>
<evidence type="ECO:0000256" key="1">
    <source>
        <dbReference type="ARBA" id="ARBA00001946"/>
    </source>
</evidence>
<keyword evidence="3" id="KW-0460">Magnesium</keyword>
<dbReference type="Pfam" id="PF00702">
    <property type="entry name" value="Hydrolase"/>
    <property type="match status" value="1"/>
</dbReference>
<dbReference type="InterPro" id="IPR023214">
    <property type="entry name" value="HAD_sf"/>
</dbReference>
<organism evidence="4 5">
    <name type="scientific">Deinococcus ruber</name>
    <dbReference type="NCBI Taxonomy" id="1848197"/>
    <lineage>
        <taxon>Bacteria</taxon>
        <taxon>Thermotogati</taxon>
        <taxon>Deinococcota</taxon>
        <taxon>Deinococci</taxon>
        <taxon>Deinococcales</taxon>
        <taxon>Deinococcaceae</taxon>
        <taxon>Deinococcus</taxon>
    </lineage>
</organism>
<evidence type="ECO:0000313" key="4">
    <source>
        <dbReference type="EMBL" id="GGR07198.1"/>
    </source>
</evidence>
<dbReference type="SFLD" id="SFLDG01129">
    <property type="entry name" value="C1.5:_HAD__Beta-PGM__Phosphata"/>
    <property type="match status" value="1"/>
</dbReference>
<dbReference type="PRINTS" id="PR00413">
    <property type="entry name" value="HADHALOGNASE"/>
</dbReference>
<dbReference type="AlphaFoldDB" id="A0A918F6Z6"/>
<evidence type="ECO:0000313" key="5">
    <source>
        <dbReference type="Proteomes" id="UP000603865"/>
    </source>
</evidence>
<name>A0A918F6Z6_9DEIO</name>
<dbReference type="GO" id="GO:0016787">
    <property type="term" value="F:hydrolase activity"/>
    <property type="evidence" value="ECO:0007669"/>
    <property type="project" value="UniProtKB-KW"/>
</dbReference>
<reference evidence="4" key="1">
    <citation type="journal article" date="2014" name="Int. J. Syst. Evol. Microbiol.">
        <title>Complete genome sequence of Corynebacterium casei LMG S-19264T (=DSM 44701T), isolated from a smear-ripened cheese.</title>
        <authorList>
            <consortium name="US DOE Joint Genome Institute (JGI-PGF)"/>
            <person name="Walter F."/>
            <person name="Albersmeier A."/>
            <person name="Kalinowski J."/>
            <person name="Ruckert C."/>
        </authorList>
    </citation>
    <scope>NUCLEOTIDE SEQUENCE</scope>
    <source>
        <strain evidence="4">JCM 31311</strain>
    </source>
</reference>
<dbReference type="Gene3D" id="3.40.50.1000">
    <property type="entry name" value="HAD superfamily/HAD-like"/>
    <property type="match status" value="1"/>
</dbReference>
<reference evidence="4" key="2">
    <citation type="submission" date="2020-09" db="EMBL/GenBank/DDBJ databases">
        <authorList>
            <person name="Sun Q."/>
            <person name="Ohkuma M."/>
        </authorList>
    </citation>
    <scope>NUCLEOTIDE SEQUENCE</scope>
    <source>
        <strain evidence="4">JCM 31311</strain>
    </source>
</reference>
<dbReference type="NCBIfam" id="TIGR01549">
    <property type="entry name" value="HAD-SF-IA-v1"/>
    <property type="match status" value="1"/>
</dbReference>
<proteinExistence type="predicted"/>
<protein>
    <submittedName>
        <fullName evidence="4">Hydrolase</fullName>
    </submittedName>
</protein>
<dbReference type="InterPro" id="IPR036412">
    <property type="entry name" value="HAD-like_sf"/>
</dbReference>
<dbReference type="PANTHER" id="PTHR46470">
    <property type="entry name" value="N-ACYLNEURAMINATE-9-PHOSPHATASE"/>
    <property type="match status" value="1"/>
</dbReference>
<sequence>MTPAAIIFDLDDTLFDDLGSTRAGLAGLGRLHPGFAALHPDDLLSRHAAAIAAREAQVYAGTLTPQQARIQRFEYLLADLGISEISGEAAAQQYREAYRAAYSLNGGVLELVHAIRERGVKLAVLTNYAREVQQEKLKRVGLTPLVDALLTYDETPPKPDPRSYRAACEALNVTPAQATMVGDHWLNDVSGAVAAGLRAVWYNPRQLPAPETVPHTSLSSFLPLDRALQVLLG</sequence>
<comment type="cofactor">
    <cofactor evidence="1">
        <name>Mg(2+)</name>
        <dbReference type="ChEBI" id="CHEBI:18420"/>
    </cofactor>
</comment>
<dbReference type="SUPFAM" id="SSF56784">
    <property type="entry name" value="HAD-like"/>
    <property type="match status" value="1"/>
</dbReference>
<accession>A0A918F6Z6</accession>
<dbReference type="SFLD" id="SFLDS00003">
    <property type="entry name" value="Haloacid_Dehalogenase"/>
    <property type="match status" value="1"/>
</dbReference>
<keyword evidence="2 4" id="KW-0378">Hydrolase</keyword>